<dbReference type="EMBL" id="CAKOGL010000001">
    <property type="protein sequence ID" value="CAH2083725.1"/>
    <property type="molecule type" value="Genomic_DNA"/>
</dbReference>
<evidence type="ECO:0000313" key="3">
    <source>
        <dbReference type="EMBL" id="CAH2083725.1"/>
    </source>
</evidence>
<evidence type="ECO:0008006" key="5">
    <source>
        <dbReference type="Google" id="ProtNLM"/>
    </source>
</evidence>
<dbReference type="Proteomes" id="UP001153954">
    <property type="component" value="Unassembled WGS sequence"/>
</dbReference>
<evidence type="ECO:0000313" key="4">
    <source>
        <dbReference type="Proteomes" id="UP001153954"/>
    </source>
</evidence>
<reference evidence="3" key="1">
    <citation type="submission" date="2022-03" db="EMBL/GenBank/DDBJ databases">
        <authorList>
            <person name="Tunstrom K."/>
        </authorList>
    </citation>
    <scope>NUCLEOTIDE SEQUENCE</scope>
</reference>
<accession>A0AAU9T9K8</accession>
<feature type="region of interest" description="Disordered" evidence="1">
    <location>
        <begin position="40"/>
        <end position="64"/>
    </location>
</feature>
<keyword evidence="2" id="KW-0732">Signal</keyword>
<comment type="caution">
    <text evidence="3">The sequence shown here is derived from an EMBL/GenBank/DDBJ whole genome shotgun (WGS) entry which is preliminary data.</text>
</comment>
<keyword evidence="4" id="KW-1185">Reference proteome</keyword>
<evidence type="ECO:0000256" key="2">
    <source>
        <dbReference type="SAM" id="SignalP"/>
    </source>
</evidence>
<dbReference type="AlphaFoldDB" id="A0AAU9T9K8"/>
<evidence type="ECO:0000256" key="1">
    <source>
        <dbReference type="SAM" id="MobiDB-lite"/>
    </source>
</evidence>
<feature type="compositionally biased region" description="Acidic residues" evidence="1">
    <location>
        <begin position="44"/>
        <end position="58"/>
    </location>
</feature>
<gene>
    <name evidence="3" type="ORF">EEDITHA_LOCUS367</name>
</gene>
<proteinExistence type="predicted"/>
<feature type="chain" id="PRO_5043314273" description="Secreted protein" evidence="2">
    <location>
        <begin position="17"/>
        <end position="183"/>
    </location>
</feature>
<sequence length="183" mass="20445">MRVILILIMCIMTVLAVNKHKNSLTESMGQEVIEIGAPLKELPPDIEEEPSAENDDDNSTTTTTIKVATQKDLTMTTVERVGKSARKAGIVKDEDEARIEKELADLYKDSLDYKADSGEVIKETREPNVTESSEKPIMRARNNFKFQPDSNNPREVAIFRTSIDEISCRKNKLVGVVSAETEC</sequence>
<protein>
    <recommendedName>
        <fullName evidence="5">Secreted protein</fullName>
    </recommendedName>
</protein>
<organism evidence="3 4">
    <name type="scientific">Euphydryas editha</name>
    <name type="common">Edith's checkerspot</name>
    <dbReference type="NCBI Taxonomy" id="104508"/>
    <lineage>
        <taxon>Eukaryota</taxon>
        <taxon>Metazoa</taxon>
        <taxon>Ecdysozoa</taxon>
        <taxon>Arthropoda</taxon>
        <taxon>Hexapoda</taxon>
        <taxon>Insecta</taxon>
        <taxon>Pterygota</taxon>
        <taxon>Neoptera</taxon>
        <taxon>Endopterygota</taxon>
        <taxon>Lepidoptera</taxon>
        <taxon>Glossata</taxon>
        <taxon>Ditrysia</taxon>
        <taxon>Papilionoidea</taxon>
        <taxon>Nymphalidae</taxon>
        <taxon>Nymphalinae</taxon>
        <taxon>Euphydryas</taxon>
    </lineage>
</organism>
<feature type="signal peptide" evidence="2">
    <location>
        <begin position="1"/>
        <end position="16"/>
    </location>
</feature>
<name>A0AAU9T9K8_EUPED</name>